<evidence type="ECO:0000313" key="2">
    <source>
        <dbReference type="EMBL" id="KAJ9693601.1"/>
    </source>
</evidence>
<feature type="transmembrane region" description="Helical" evidence="1">
    <location>
        <begin position="12"/>
        <end position="37"/>
    </location>
</feature>
<keyword evidence="1" id="KW-1133">Transmembrane helix</keyword>
<organism evidence="2 3">
    <name type="scientific">Vitis rotundifolia</name>
    <name type="common">Muscadine grape</name>
    <dbReference type="NCBI Taxonomy" id="103349"/>
    <lineage>
        <taxon>Eukaryota</taxon>
        <taxon>Viridiplantae</taxon>
        <taxon>Streptophyta</taxon>
        <taxon>Embryophyta</taxon>
        <taxon>Tracheophyta</taxon>
        <taxon>Spermatophyta</taxon>
        <taxon>Magnoliopsida</taxon>
        <taxon>eudicotyledons</taxon>
        <taxon>Gunneridae</taxon>
        <taxon>Pentapetalae</taxon>
        <taxon>rosids</taxon>
        <taxon>Vitales</taxon>
        <taxon>Vitaceae</taxon>
        <taxon>Viteae</taxon>
        <taxon>Vitis</taxon>
    </lineage>
</organism>
<accession>A0AA38ZQX6</accession>
<protein>
    <submittedName>
        <fullName evidence="2">Uncharacterized protein</fullName>
    </submittedName>
</protein>
<sequence length="139" mass="16209">MSLPFRQQGAILLIPLVILMTIWVYHPFLDLLLPFWYRDEILLIFLMTRVKRNLILKETVLNKSSWHFTRRTYSSEDMKVSAWELHLLGVLGTRGNTSNGDRILYQNGWLGKGQAIPCLKDNQVDLVIRRQALSLKLSQ</sequence>
<gene>
    <name evidence="2" type="ORF">PVL29_009522</name>
</gene>
<reference evidence="2 3" key="1">
    <citation type="journal article" date="2023" name="BMC Biotechnol.">
        <title>Vitis rotundifolia cv Carlos genome sequencing.</title>
        <authorList>
            <person name="Huff M."/>
            <person name="Hulse-Kemp A."/>
            <person name="Scheffler B."/>
            <person name="Youngblood R."/>
            <person name="Simpson S."/>
            <person name="Babiker E."/>
            <person name="Staton M."/>
        </authorList>
    </citation>
    <scope>NUCLEOTIDE SEQUENCE [LARGE SCALE GENOMIC DNA]</scope>
    <source>
        <tissue evidence="2">Leaf</tissue>
    </source>
</reference>
<evidence type="ECO:0000256" key="1">
    <source>
        <dbReference type="SAM" id="Phobius"/>
    </source>
</evidence>
<keyword evidence="1" id="KW-0472">Membrane</keyword>
<name>A0AA38ZQX6_VITRO</name>
<keyword evidence="3" id="KW-1185">Reference proteome</keyword>
<evidence type="ECO:0000313" key="3">
    <source>
        <dbReference type="Proteomes" id="UP001168098"/>
    </source>
</evidence>
<dbReference type="Proteomes" id="UP001168098">
    <property type="component" value="Unassembled WGS sequence"/>
</dbReference>
<dbReference type="AlphaFoldDB" id="A0AA38ZQX6"/>
<comment type="caution">
    <text evidence="2">The sequence shown here is derived from an EMBL/GenBank/DDBJ whole genome shotgun (WGS) entry which is preliminary data.</text>
</comment>
<keyword evidence="1" id="KW-0812">Transmembrane</keyword>
<proteinExistence type="predicted"/>
<dbReference type="EMBL" id="JARBHA010000008">
    <property type="protein sequence ID" value="KAJ9693601.1"/>
    <property type="molecule type" value="Genomic_DNA"/>
</dbReference>